<reference evidence="1 2" key="1">
    <citation type="journal article" date="2019" name="Sci. Rep.">
        <title>Orb-weaving spider Araneus ventricosus genome elucidates the spidroin gene catalogue.</title>
        <authorList>
            <person name="Kono N."/>
            <person name="Nakamura H."/>
            <person name="Ohtoshi R."/>
            <person name="Moran D.A.P."/>
            <person name="Shinohara A."/>
            <person name="Yoshida Y."/>
            <person name="Fujiwara M."/>
            <person name="Mori M."/>
            <person name="Tomita M."/>
            <person name="Arakawa K."/>
        </authorList>
    </citation>
    <scope>NUCLEOTIDE SEQUENCE [LARGE SCALE GENOMIC DNA]</scope>
</reference>
<accession>A0A4Y2GPD1</accession>
<gene>
    <name evidence="1" type="ORF">AVEN_178659_1</name>
</gene>
<sequence length="58" mass="6315">ASTIVLAAARIRGGSSLVSVYGSVYSDLETKTHFKPRLPGDSGSEDHELEIQFYRNST</sequence>
<proteinExistence type="predicted"/>
<dbReference type="AlphaFoldDB" id="A0A4Y2GPD1"/>
<dbReference type="Proteomes" id="UP000499080">
    <property type="component" value="Unassembled WGS sequence"/>
</dbReference>
<keyword evidence="2" id="KW-1185">Reference proteome</keyword>
<name>A0A4Y2GPD1_ARAVE</name>
<evidence type="ECO:0000313" key="1">
    <source>
        <dbReference type="EMBL" id="GBM54771.1"/>
    </source>
</evidence>
<protein>
    <submittedName>
        <fullName evidence="1">Uncharacterized protein</fullName>
    </submittedName>
</protein>
<dbReference type="EMBL" id="BGPR01178485">
    <property type="protein sequence ID" value="GBM54771.1"/>
    <property type="molecule type" value="Genomic_DNA"/>
</dbReference>
<comment type="caution">
    <text evidence="1">The sequence shown here is derived from an EMBL/GenBank/DDBJ whole genome shotgun (WGS) entry which is preliminary data.</text>
</comment>
<organism evidence="1 2">
    <name type="scientific">Araneus ventricosus</name>
    <name type="common">Orbweaver spider</name>
    <name type="synonym">Epeira ventricosa</name>
    <dbReference type="NCBI Taxonomy" id="182803"/>
    <lineage>
        <taxon>Eukaryota</taxon>
        <taxon>Metazoa</taxon>
        <taxon>Ecdysozoa</taxon>
        <taxon>Arthropoda</taxon>
        <taxon>Chelicerata</taxon>
        <taxon>Arachnida</taxon>
        <taxon>Araneae</taxon>
        <taxon>Araneomorphae</taxon>
        <taxon>Entelegynae</taxon>
        <taxon>Araneoidea</taxon>
        <taxon>Araneidae</taxon>
        <taxon>Araneus</taxon>
    </lineage>
</organism>
<evidence type="ECO:0000313" key="2">
    <source>
        <dbReference type="Proteomes" id="UP000499080"/>
    </source>
</evidence>
<feature type="non-terminal residue" evidence="1">
    <location>
        <position position="1"/>
    </location>
</feature>